<evidence type="ECO:0000256" key="15">
    <source>
        <dbReference type="RuleBase" id="RU003448"/>
    </source>
</evidence>
<comment type="caution">
    <text evidence="18">The sequence shown here is derived from an EMBL/GenBank/DDBJ whole genome shotgun (WGS) entry which is preliminary data.</text>
</comment>
<dbReference type="GO" id="GO:0005524">
    <property type="term" value="F:ATP binding"/>
    <property type="evidence" value="ECO:0007669"/>
    <property type="project" value="UniProtKB-KW"/>
</dbReference>
<keyword evidence="7 15" id="KW-0808">Transferase</keyword>
<keyword evidence="12" id="KW-0457">Lysine biosynthesis</keyword>
<comment type="similarity">
    <text evidence="5 15">Belongs to the aspartokinase family.</text>
</comment>
<reference evidence="18" key="2">
    <citation type="submission" date="2020-09" db="EMBL/GenBank/DDBJ databases">
        <authorList>
            <person name="Sun Q."/>
            <person name="Zhou Y."/>
        </authorList>
    </citation>
    <scope>NUCLEOTIDE SEQUENCE</scope>
    <source>
        <strain evidence="18">CGMCC 1.15179</strain>
    </source>
</reference>
<evidence type="ECO:0000256" key="9">
    <source>
        <dbReference type="ARBA" id="ARBA00022777"/>
    </source>
</evidence>
<protein>
    <recommendedName>
        <fullName evidence="15">Aspartokinase</fullName>
        <ecNumber evidence="15">2.7.2.4</ecNumber>
    </recommendedName>
</protein>
<organism evidence="18 19">
    <name type="scientific">Marinithermofilum abyssi</name>
    <dbReference type="NCBI Taxonomy" id="1571185"/>
    <lineage>
        <taxon>Bacteria</taxon>
        <taxon>Bacillati</taxon>
        <taxon>Bacillota</taxon>
        <taxon>Bacilli</taxon>
        <taxon>Bacillales</taxon>
        <taxon>Thermoactinomycetaceae</taxon>
        <taxon>Marinithermofilum</taxon>
    </lineage>
</organism>
<evidence type="ECO:0000256" key="4">
    <source>
        <dbReference type="ARBA" id="ARBA00005139"/>
    </source>
</evidence>
<evidence type="ECO:0000256" key="10">
    <source>
        <dbReference type="ARBA" id="ARBA00022840"/>
    </source>
</evidence>
<dbReference type="InterPro" id="IPR045865">
    <property type="entry name" value="ACT-like_dom_sf"/>
</dbReference>
<evidence type="ECO:0000256" key="6">
    <source>
        <dbReference type="ARBA" id="ARBA00022605"/>
    </source>
</evidence>
<keyword evidence="9 15" id="KW-0418">Kinase</keyword>
<evidence type="ECO:0000256" key="16">
    <source>
        <dbReference type="RuleBase" id="RU004249"/>
    </source>
</evidence>
<feature type="binding site" evidence="14">
    <location>
        <begin position="216"/>
        <end position="217"/>
    </location>
    <ligand>
        <name>ATP</name>
        <dbReference type="ChEBI" id="CHEBI:30616"/>
    </ligand>
</feature>
<dbReference type="SUPFAM" id="SSF53633">
    <property type="entry name" value="Carbamate kinase-like"/>
    <property type="match status" value="1"/>
</dbReference>
<dbReference type="NCBIfam" id="NF006068">
    <property type="entry name" value="PRK08210.1"/>
    <property type="match status" value="1"/>
</dbReference>
<dbReference type="GO" id="GO:0004072">
    <property type="term" value="F:aspartate kinase activity"/>
    <property type="evidence" value="ECO:0007669"/>
    <property type="project" value="UniProtKB-EC"/>
</dbReference>
<accession>A0A8J2VIP8</accession>
<reference evidence="18" key="1">
    <citation type="journal article" date="2014" name="Int. J. Syst. Evol. Microbiol.">
        <title>Complete genome sequence of Corynebacterium casei LMG S-19264T (=DSM 44701T), isolated from a smear-ripened cheese.</title>
        <authorList>
            <consortium name="US DOE Joint Genome Institute (JGI-PGF)"/>
            <person name="Walter F."/>
            <person name="Albersmeier A."/>
            <person name="Kalinowski J."/>
            <person name="Ruckert C."/>
        </authorList>
    </citation>
    <scope>NUCLEOTIDE SEQUENCE</scope>
    <source>
        <strain evidence="18">CGMCC 1.15179</strain>
    </source>
</reference>
<dbReference type="RefSeq" id="WP_188648615.1">
    <property type="nucleotide sequence ID" value="NZ_BMHQ01000011.1"/>
</dbReference>
<dbReference type="InterPro" id="IPR002912">
    <property type="entry name" value="ACT_dom"/>
</dbReference>
<feature type="binding site" evidence="14">
    <location>
        <position position="52"/>
    </location>
    <ligand>
        <name>substrate</name>
    </ligand>
</feature>
<sequence>MKIRVQKFGGTSLATPELRARVVHHIKSALEEGCRLAVVVSAMGRKGDPYATDTLLDLVGQNENGQTLPPREQDLLLSCGEIISATTLASLLKNEGIDTCVLTGGQAGIITNNDYTNAQIVTINPNRIREELDKGKVVIVTGFQGRTTDGEITTLGRGGSDTTATALGVALNADIVDIFTDVDGIMTADPRIVEDASPLETVTYTEMCNLAFQGAKVIHPRAVELAMQTNVPIRVRSTWTDNPGTLVCSTTEANRLAGEVNDRLITGITQVPNVTQIKVNAKEGQYDIPLRVFKAMAENGISVDFINVNPSGLAYTVYDHVADKAEEILHGMELEPILHRGCAKVSTVGAGIAGVPGVMSKIAEALTQEDIQILQSADSHTTIWVLVRGEDMAKAVRALHRQFNLHNIHLHENPVNGLR</sequence>
<evidence type="ECO:0000256" key="11">
    <source>
        <dbReference type="ARBA" id="ARBA00022915"/>
    </source>
</evidence>
<feature type="binding site" evidence="14">
    <location>
        <position position="81"/>
    </location>
    <ligand>
        <name>substrate</name>
    </ligand>
</feature>
<dbReference type="InterPro" id="IPR018042">
    <property type="entry name" value="Aspartate_kinase_CS"/>
</dbReference>
<evidence type="ECO:0000256" key="1">
    <source>
        <dbReference type="ARBA" id="ARBA00003121"/>
    </source>
</evidence>
<evidence type="ECO:0000256" key="3">
    <source>
        <dbReference type="ARBA" id="ARBA00004986"/>
    </source>
</evidence>
<dbReference type="FunFam" id="3.40.1160.10:FF:000002">
    <property type="entry name" value="Aspartokinase"/>
    <property type="match status" value="1"/>
</dbReference>
<dbReference type="NCBIfam" id="NF005155">
    <property type="entry name" value="PRK06635.1-4"/>
    <property type="match status" value="1"/>
</dbReference>
<evidence type="ECO:0000313" key="18">
    <source>
        <dbReference type="EMBL" id="GGE25042.1"/>
    </source>
</evidence>
<dbReference type="PROSITE" id="PS00324">
    <property type="entry name" value="ASPARTOKINASE"/>
    <property type="match status" value="1"/>
</dbReference>
<dbReference type="InterPro" id="IPR005260">
    <property type="entry name" value="Asp_kin_monofn"/>
</dbReference>
<dbReference type="PANTHER" id="PTHR21499">
    <property type="entry name" value="ASPARTATE KINASE"/>
    <property type="match status" value="1"/>
</dbReference>
<dbReference type="PROSITE" id="PS51671">
    <property type="entry name" value="ACT"/>
    <property type="match status" value="1"/>
</dbReference>
<dbReference type="GO" id="GO:0009089">
    <property type="term" value="P:lysine biosynthetic process via diaminopimelate"/>
    <property type="evidence" value="ECO:0007669"/>
    <property type="project" value="UniProtKB-UniPathway"/>
</dbReference>
<dbReference type="PIRSF" id="PIRSF000726">
    <property type="entry name" value="Asp_kin"/>
    <property type="match status" value="1"/>
</dbReference>
<evidence type="ECO:0000256" key="5">
    <source>
        <dbReference type="ARBA" id="ARBA00010122"/>
    </source>
</evidence>
<dbReference type="GO" id="GO:0009088">
    <property type="term" value="P:threonine biosynthetic process"/>
    <property type="evidence" value="ECO:0007669"/>
    <property type="project" value="UniProtKB-UniPathway"/>
</dbReference>
<dbReference type="UniPathway" id="UPA00050">
    <property type="reaction ID" value="UER00461"/>
</dbReference>
<dbReference type="GO" id="GO:0005829">
    <property type="term" value="C:cytosol"/>
    <property type="evidence" value="ECO:0007669"/>
    <property type="project" value="TreeGrafter"/>
</dbReference>
<evidence type="ECO:0000256" key="12">
    <source>
        <dbReference type="ARBA" id="ARBA00023154"/>
    </source>
</evidence>
<comment type="function">
    <text evidence="1">Catalyzes the phosphorylation of the beta-carboxyl group of aspartic acid with ATP to yield 4-phospho-L-aspartate, which is involved in the branched biosynthetic pathway leading to the biosynthesis of amino acids threonine, isoleucine and methionine.</text>
</comment>
<dbReference type="NCBIfam" id="TIGR00656">
    <property type="entry name" value="asp_kin_monofn"/>
    <property type="match status" value="1"/>
</dbReference>
<dbReference type="InterPro" id="IPR001048">
    <property type="entry name" value="Asp/Glu/Uridylate_kinase"/>
</dbReference>
<evidence type="ECO:0000256" key="13">
    <source>
        <dbReference type="ARBA" id="ARBA00047872"/>
    </source>
</evidence>
<dbReference type="NCBIfam" id="TIGR00657">
    <property type="entry name" value="asp_kinases"/>
    <property type="match status" value="1"/>
</dbReference>
<feature type="binding site" evidence="14">
    <location>
        <begin position="180"/>
        <end position="181"/>
    </location>
    <ligand>
        <name>ATP</name>
        <dbReference type="ChEBI" id="CHEBI:30616"/>
    </ligand>
</feature>
<dbReference type="Pfam" id="PF13840">
    <property type="entry name" value="ACT_7"/>
    <property type="match status" value="1"/>
</dbReference>
<comment type="catalytic activity">
    <reaction evidence="13 15">
        <text>L-aspartate + ATP = 4-phospho-L-aspartate + ADP</text>
        <dbReference type="Rhea" id="RHEA:23776"/>
        <dbReference type="ChEBI" id="CHEBI:29991"/>
        <dbReference type="ChEBI" id="CHEBI:30616"/>
        <dbReference type="ChEBI" id="CHEBI:57535"/>
        <dbReference type="ChEBI" id="CHEBI:456216"/>
        <dbReference type="EC" id="2.7.2.4"/>
    </reaction>
</comment>
<feature type="binding site" evidence="14">
    <location>
        <position position="191"/>
    </location>
    <ligand>
        <name>ATP</name>
        <dbReference type="ChEBI" id="CHEBI:30616"/>
    </ligand>
</feature>
<comment type="pathway">
    <text evidence="3 16">Amino-acid biosynthesis; L-methionine biosynthesis via de novo pathway; L-homoserine from L-aspartate: step 1/3.</text>
</comment>
<feature type="domain" description="ACT" evidence="17">
    <location>
        <begin position="347"/>
        <end position="413"/>
    </location>
</feature>
<comment type="pathway">
    <text evidence="4 16">Amino-acid biosynthesis; L-threonine biosynthesis; L-threonine from L-aspartate: step 1/5.</text>
</comment>
<gene>
    <name evidence="18" type="primary">dapG</name>
    <name evidence="18" type="ORF">GCM10011571_29000</name>
</gene>
<dbReference type="EMBL" id="BMHQ01000011">
    <property type="protein sequence ID" value="GGE25042.1"/>
    <property type="molecule type" value="Genomic_DNA"/>
</dbReference>
<dbReference type="GO" id="GO:0009090">
    <property type="term" value="P:homoserine biosynthetic process"/>
    <property type="evidence" value="ECO:0007669"/>
    <property type="project" value="TreeGrafter"/>
</dbReference>
<dbReference type="UniPathway" id="UPA00051">
    <property type="reaction ID" value="UER00462"/>
</dbReference>
<evidence type="ECO:0000256" key="2">
    <source>
        <dbReference type="ARBA" id="ARBA00004766"/>
    </source>
</evidence>
<evidence type="ECO:0000256" key="14">
    <source>
        <dbReference type="PIRSR" id="PIRSR000726-1"/>
    </source>
</evidence>
<evidence type="ECO:0000313" key="19">
    <source>
        <dbReference type="Proteomes" id="UP000625210"/>
    </source>
</evidence>
<name>A0A8J2VIP8_9BACL</name>
<dbReference type="Gene3D" id="3.30.2130.10">
    <property type="entry name" value="VC0802-like"/>
    <property type="match status" value="1"/>
</dbReference>
<keyword evidence="10 14" id="KW-0067">ATP-binding</keyword>
<evidence type="ECO:0000259" key="17">
    <source>
        <dbReference type="PROSITE" id="PS51671"/>
    </source>
</evidence>
<dbReference type="Proteomes" id="UP000625210">
    <property type="component" value="Unassembled WGS sequence"/>
</dbReference>
<dbReference type="InterPro" id="IPR001341">
    <property type="entry name" value="Asp_kinase"/>
</dbReference>
<keyword evidence="19" id="KW-1185">Reference proteome</keyword>
<keyword evidence="6 16" id="KW-0028">Amino-acid biosynthesis</keyword>
<dbReference type="InterPro" id="IPR027795">
    <property type="entry name" value="CASTOR_ACT_dom"/>
</dbReference>
<dbReference type="AlphaFoldDB" id="A0A8J2VIP8"/>
<dbReference type="Gene3D" id="3.40.1160.10">
    <property type="entry name" value="Acetylglutamate kinase-like"/>
    <property type="match status" value="1"/>
</dbReference>
<dbReference type="EC" id="2.7.2.4" evidence="15"/>
<keyword evidence="8 14" id="KW-0547">Nucleotide-binding</keyword>
<dbReference type="UniPathway" id="UPA00034">
    <property type="reaction ID" value="UER00015"/>
</dbReference>
<dbReference type="InterPro" id="IPR036393">
    <property type="entry name" value="AceGlu_kinase-like_sf"/>
</dbReference>
<dbReference type="GO" id="GO:0019877">
    <property type="term" value="P:diaminopimelate biosynthetic process"/>
    <property type="evidence" value="ECO:0007669"/>
    <property type="project" value="UniProtKB-KW"/>
</dbReference>
<dbReference type="Pfam" id="PF00696">
    <property type="entry name" value="AA_kinase"/>
    <property type="match status" value="1"/>
</dbReference>
<proteinExistence type="inferred from homology"/>
<comment type="pathway">
    <text evidence="2 16">Amino-acid biosynthesis; L-lysine biosynthesis via DAP pathway; (S)-tetrahydrodipicolinate from L-aspartate: step 1/4.</text>
</comment>
<evidence type="ECO:0000256" key="7">
    <source>
        <dbReference type="ARBA" id="ARBA00022679"/>
    </source>
</evidence>
<dbReference type="CDD" id="cd04914">
    <property type="entry name" value="ACT_AKi-DapG-BS_1"/>
    <property type="match status" value="1"/>
</dbReference>
<dbReference type="SUPFAM" id="SSF55021">
    <property type="entry name" value="ACT-like"/>
    <property type="match status" value="2"/>
</dbReference>
<evidence type="ECO:0000256" key="8">
    <source>
        <dbReference type="ARBA" id="ARBA00022741"/>
    </source>
</evidence>
<keyword evidence="11" id="KW-0220">Diaminopimelate biosynthesis</keyword>
<dbReference type="PANTHER" id="PTHR21499:SF3">
    <property type="entry name" value="ASPARTOKINASE"/>
    <property type="match status" value="1"/>
</dbReference>
<feature type="binding site" evidence="14">
    <location>
        <begin position="7"/>
        <end position="10"/>
    </location>
    <ligand>
        <name>ATP</name>
        <dbReference type="ChEBI" id="CHEBI:30616"/>
    </ligand>
</feature>